<dbReference type="EMBL" id="JAZHBO010000001">
    <property type="protein sequence ID" value="MEF2155228.1"/>
    <property type="molecule type" value="Genomic_DNA"/>
</dbReference>
<dbReference type="InterPro" id="IPR004482">
    <property type="entry name" value="Mg_chelat-rel"/>
</dbReference>
<dbReference type="Pfam" id="PF01078">
    <property type="entry name" value="Mg_chelatase"/>
    <property type="match status" value="1"/>
</dbReference>
<sequence length="508" mass="54284">MDLAVVQSRASEGIDAPPVRVEVALGPGLPGVELIGTHSTVGRQARERVKAALRASGFDMPVRKITVNLAPAELPKEGGRFDLPIAVGILAANGDLPRPALRARMLIGELALTGELLPTRGILPAALAARAAGLEAIVPAADAGTLRHWAEGVVCARTLAEAVAYLRGRKQLPRPAQIAPIDDLIADDTYDFADVRGQDEAKWALTVTAAGGHHALLLGPPGCGKTMLARRFTGLLPPLEHAAAEQARVIASIANLPAPVSARPPIRMPHHSTKPGALIGGGTQAWPGEITLAHRGVLFMDELAEWPREVLDLLRQPLQDRQITLLRGRRAITYPAAFQLIAASNPCPCGKPPPTEGDTKGKCRCSIEKIRRYQQRLSGPFVDRLDIQVHLHPVTADDLSATRSERLSPGLRDTILVARQIQMERQGMLNAELPDESLEGICGLRPVEWRRLMTCAETNGLSARGVHRTLKVARTVADLEAAGGGGGNVSWSHLMQAMAWAPTGAEPH</sequence>
<dbReference type="InterPro" id="IPR020568">
    <property type="entry name" value="Ribosomal_Su5_D2-typ_SF"/>
</dbReference>
<comment type="caution">
    <text evidence="3">The sequence shown here is derived from an EMBL/GenBank/DDBJ whole genome shotgun (WGS) entry which is preliminary data.</text>
</comment>
<dbReference type="InterPro" id="IPR045006">
    <property type="entry name" value="CHLI-like"/>
</dbReference>
<organism evidence="3 4">
    <name type="scientific">Aquilutibacter rugosus</name>
    <dbReference type="NCBI Taxonomy" id="3115820"/>
    <lineage>
        <taxon>Bacteria</taxon>
        <taxon>Pseudomonadati</taxon>
        <taxon>Pseudomonadota</taxon>
        <taxon>Gammaproteobacteria</taxon>
        <taxon>Lysobacterales</taxon>
        <taxon>Lysobacteraceae</taxon>
        <taxon>Aquilutibacter</taxon>
    </lineage>
</organism>
<proteinExistence type="inferred from homology"/>
<evidence type="ECO:0000256" key="1">
    <source>
        <dbReference type="ARBA" id="ARBA00006354"/>
    </source>
</evidence>
<dbReference type="Gene3D" id="3.40.50.300">
    <property type="entry name" value="P-loop containing nucleotide triphosphate hydrolases"/>
    <property type="match status" value="1"/>
</dbReference>
<keyword evidence="4" id="KW-1185">Reference proteome</keyword>
<dbReference type="SUPFAM" id="SSF52540">
    <property type="entry name" value="P-loop containing nucleoside triphosphate hydrolases"/>
    <property type="match status" value="1"/>
</dbReference>
<dbReference type="InterPro" id="IPR027417">
    <property type="entry name" value="P-loop_NTPase"/>
</dbReference>
<dbReference type="NCBIfam" id="TIGR00368">
    <property type="entry name" value="YifB family Mg chelatase-like AAA ATPase"/>
    <property type="match status" value="1"/>
</dbReference>
<evidence type="ECO:0000313" key="4">
    <source>
        <dbReference type="Proteomes" id="UP001356170"/>
    </source>
</evidence>
<dbReference type="InterPro" id="IPR025158">
    <property type="entry name" value="Mg_chelat-rel_C"/>
</dbReference>
<name>A0ABU7UYV9_9GAMM</name>
<dbReference type="InterPro" id="IPR000523">
    <property type="entry name" value="Mg_chelatse_chII-like_cat_dom"/>
</dbReference>
<dbReference type="Pfam" id="PF13335">
    <property type="entry name" value="Mg_chelatase_C"/>
    <property type="match status" value="1"/>
</dbReference>
<dbReference type="PANTHER" id="PTHR32039:SF7">
    <property type="entry name" value="COMPETENCE PROTEIN COMM"/>
    <property type="match status" value="1"/>
</dbReference>
<dbReference type="SMART" id="SM00382">
    <property type="entry name" value="AAA"/>
    <property type="match status" value="1"/>
</dbReference>
<protein>
    <submittedName>
        <fullName evidence="3">YifB family Mg chelatase-like AAA ATPase</fullName>
    </submittedName>
</protein>
<dbReference type="CDD" id="cd00009">
    <property type="entry name" value="AAA"/>
    <property type="match status" value="1"/>
</dbReference>
<dbReference type="Proteomes" id="UP001356170">
    <property type="component" value="Unassembled WGS sequence"/>
</dbReference>
<dbReference type="InterPro" id="IPR014721">
    <property type="entry name" value="Ribsml_uS5_D2-typ_fold_subgr"/>
</dbReference>
<evidence type="ECO:0000259" key="2">
    <source>
        <dbReference type="SMART" id="SM00382"/>
    </source>
</evidence>
<dbReference type="InterPro" id="IPR003593">
    <property type="entry name" value="AAA+_ATPase"/>
</dbReference>
<accession>A0ABU7UYV9</accession>
<dbReference type="SUPFAM" id="SSF54211">
    <property type="entry name" value="Ribosomal protein S5 domain 2-like"/>
    <property type="match status" value="1"/>
</dbReference>
<dbReference type="RefSeq" id="WP_331703313.1">
    <property type="nucleotide sequence ID" value="NZ_JAZHBO010000001.1"/>
</dbReference>
<dbReference type="Pfam" id="PF13541">
    <property type="entry name" value="ChlI"/>
    <property type="match status" value="1"/>
</dbReference>
<evidence type="ECO:0000313" key="3">
    <source>
        <dbReference type="EMBL" id="MEF2155228.1"/>
    </source>
</evidence>
<reference evidence="3 4" key="1">
    <citation type="submission" date="2024-01" db="EMBL/GenBank/DDBJ databases">
        <title>Novel species of the genus Luteimonas isolated from rivers.</title>
        <authorList>
            <person name="Lu H."/>
        </authorList>
    </citation>
    <scope>NUCLEOTIDE SEQUENCE [LARGE SCALE GENOMIC DNA]</scope>
    <source>
        <strain evidence="3 4">FXH3W</strain>
    </source>
</reference>
<feature type="domain" description="AAA+ ATPase" evidence="2">
    <location>
        <begin position="211"/>
        <end position="395"/>
    </location>
</feature>
<dbReference type="Gene3D" id="3.30.230.10">
    <property type="match status" value="1"/>
</dbReference>
<dbReference type="PANTHER" id="PTHR32039">
    <property type="entry name" value="MAGNESIUM-CHELATASE SUBUNIT CHLI"/>
    <property type="match status" value="1"/>
</dbReference>
<gene>
    <name evidence="3" type="ORF">V3390_03150</name>
</gene>
<comment type="similarity">
    <text evidence="1">Belongs to the Mg-chelatase subunits D/I family. ComM subfamily.</text>
</comment>